<dbReference type="EMBL" id="VJMI01003028">
    <property type="protein sequence ID" value="KAF0774860.1"/>
    <property type="molecule type" value="Genomic_DNA"/>
</dbReference>
<comment type="catalytic activity">
    <reaction evidence="6">
        <text>ATP + H2O = ADP + phosphate + H(+)</text>
        <dbReference type="Rhea" id="RHEA:13065"/>
        <dbReference type="ChEBI" id="CHEBI:15377"/>
        <dbReference type="ChEBI" id="CHEBI:15378"/>
        <dbReference type="ChEBI" id="CHEBI:30616"/>
        <dbReference type="ChEBI" id="CHEBI:43474"/>
        <dbReference type="ChEBI" id="CHEBI:456216"/>
        <dbReference type="EC" id="3.6.4.13"/>
    </reaction>
</comment>
<organism evidence="8 9">
    <name type="scientific">Aphanomyces astaci</name>
    <name type="common">Crayfish plague agent</name>
    <dbReference type="NCBI Taxonomy" id="112090"/>
    <lineage>
        <taxon>Eukaryota</taxon>
        <taxon>Sar</taxon>
        <taxon>Stramenopiles</taxon>
        <taxon>Oomycota</taxon>
        <taxon>Saprolegniomycetes</taxon>
        <taxon>Saprolegniales</taxon>
        <taxon>Verrucalvaceae</taxon>
        <taxon>Aphanomyces</taxon>
    </lineage>
</organism>
<evidence type="ECO:0000256" key="7">
    <source>
        <dbReference type="SAM" id="MobiDB-lite"/>
    </source>
</evidence>
<dbReference type="PANTHER" id="PTHR18934">
    <property type="entry name" value="ATP-DEPENDENT RNA HELICASE"/>
    <property type="match status" value="1"/>
</dbReference>
<dbReference type="VEuPathDB" id="FungiDB:H257_11726"/>
<keyword evidence="3" id="KW-0378">Hydrolase</keyword>
<evidence type="ECO:0000256" key="2">
    <source>
        <dbReference type="ARBA" id="ARBA00022664"/>
    </source>
</evidence>
<accession>A0A6A5AX85</accession>
<keyword evidence="4" id="KW-0547">Nucleotide-binding</keyword>
<dbReference type="EC" id="3.6.4.13" evidence="1"/>
<dbReference type="SUPFAM" id="SSF52540">
    <property type="entry name" value="P-loop containing nucleoside triphosphate hydrolases"/>
    <property type="match status" value="1"/>
</dbReference>
<keyword evidence="2" id="KW-0507">mRNA processing</keyword>
<dbReference type="Gene3D" id="3.40.50.300">
    <property type="entry name" value="P-loop containing nucleotide triphosphate hydrolases"/>
    <property type="match status" value="1"/>
</dbReference>
<name>A0A6A5AX85_APHAT</name>
<evidence type="ECO:0000256" key="3">
    <source>
        <dbReference type="ARBA" id="ARBA00022801"/>
    </source>
</evidence>
<sequence length="97" mass="10579">MSRKNRVDIGDLNAPAKKAKTDSSSLGGEDPPAVNPLTGALYSNKFKSLYAKRRTLPVYQFLKEIQDDVRKNQVVVVEGETGSGKTTQIPQFLVQAG</sequence>
<dbReference type="GO" id="GO:0006397">
    <property type="term" value="P:mRNA processing"/>
    <property type="evidence" value="ECO:0007669"/>
    <property type="project" value="UniProtKB-KW"/>
</dbReference>
<reference evidence="8 9" key="1">
    <citation type="submission" date="2019-06" db="EMBL/GenBank/DDBJ databases">
        <title>Genomics analysis of Aphanomyces spp. identifies a new class of oomycete effector associated with host adaptation.</title>
        <authorList>
            <person name="Gaulin E."/>
        </authorList>
    </citation>
    <scope>NUCLEOTIDE SEQUENCE [LARGE SCALE GENOMIC DNA]</scope>
    <source>
        <strain evidence="8 9">E</strain>
    </source>
</reference>
<feature type="non-terminal residue" evidence="8">
    <location>
        <position position="97"/>
    </location>
</feature>
<evidence type="ECO:0000256" key="1">
    <source>
        <dbReference type="ARBA" id="ARBA00012552"/>
    </source>
</evidence>
<dbReference type="GO" id="GO:0003724">
    <property type="term" value="F:RNA helicase activity"/>
    <property type="evidence" value="ECO:0007669"/>
    <property type="project" value="UniProtKB-EC"/>
</dbReference>
<dbReference type="PANTHER" id="PTHR18934:SF109">
    <property type="entry name" value="ATP-DEPENDENT RNA HELICASE DHX15 HOMOLOG"/>
    <property type="match status" value="1"/>
</dbReference>
<proteinExistence type="predicted"/>
<comment type="caution">
    <text evidence="8">The sequence shown here is derived from an EMBL/GenBank/DDBJ whole genome shotgun (WGS) entry which is preliminary data.</text>
</comment>
<dbReference type="GO" id="GO:0003723">
    <property type="term" value="F:RNA binding"/>
    <property type="evidence" value="ECO:0007669"/>
    <property type="project" value="TreeGrafter"/>
</dbReference>
<dbReference type="GO" id="GO:0008380">
    <property type="term" value="P:RNA splicing"/>
    <property type="evidence" value="ECO:0007669"/>
    <property type="project" value="UniProtKB-KW"/>
</dbReference>
<feature type="region of interest" description="Disordered" evidence="7">
    <location>
        <begin position="1"/>
        <end position="34"/>
    </location>
</feature>
<dbReference type="Proteomes" id="UP000469452">
    <property type="component" value="Unassembled WGS sequence"/>
</dbReference>
<gene>
    <name evidence="8" type="ORF">AaE_001440</name>
</gene>
<evidence type="ECO:0000256" key="4">
    <source>
        <dbReference type="ARBA" id="ARBA00022806"/>
    </source>
</evidence>
<protein>
    <recommendedName>
        <fullName evidence="1">RNA helicase</fullName>
        <ecNumber evidence="1">3.6.4.13</ecNumber>
    </recommendedName>
</protein>
<dbReference type="GO" id="GO:0016787">
    <property type="term" value="F:hydrolase activity"/>
    <property type="evidence" value="ECO:0007669"/>
    <property type="project" value="UniProtKB-KW"/>
</dbReference>
<keyword evidence="5" id="KW-0508">mRNA splicing</keyword>
<evidence type="ECO:0000256" key="5">
    <source>
        <dbReference type="ARBA" id="ARBA00023187"/>
    </source>
</evidence>
<evidence type="ECO:0000313" key="9">
    <source>
        <dbReference type="Proteomes" id="UP000469452"/>
    </source>
</evidence>
<keyword evidence="4" id="KW-0067">ATP-binding</keyword>
<dbReference type="InterPro" id="IPR027417">
    <property type="entry name" value="P-loop_NTPase"/>
</dbReference>
<evidence type="ECO:0000313" key="8">
    <source>
        <dbReference type="EMBL" id="KAF0774860.1"/>
    </source>
</evidence>
<evidence type="ECO:0000256" key="6">
    <source>
        <dbReference type="ARBA" id="ARBA00047984"/>
    </source>
</evidence>
<dbReference type="AlphaFoldDB" id="A0A6A5AX85"/>
<keyword evidence="4" id="KW-0347">Helicase</keyword>